<proteinExistence type="predicted"/>
<dbReference type="EMBL" id="JANJYI010000001">
    <property type="protein sequence ID" value="KAK2661992.1"/>
    <property type="molecule type" value="Genomic_DNA"/>
</dbReference>
<feature type="compositionally biased region" description="Polar residues" evidence="1">
    <location>
        <begin position="14"/>
        <end position="25"/>
    </location>
</feature>
<sequence length="206" mass="23465">MKLKEILEEDGSLPRSSQATGSDASSFERKVLRSRSVGCGSRSFSSDFFERISTGFGDCTLRRVESQREGKSKSNNNGGGASSSNMKERVKCGGIFERRIRSERRGPHMRGQRPIHCHLLTVEVVAAVGRWRLTTTSFQRREEGPNLFEVYISDGDYGYECISTIQVIKIQWFTNCVIIRWCLIEDDNDELRWVFLFDMMSGGKKI</sequence>
<protein>
    <submittedName>
        <fullName evidence="2">Uncharacterized protein</fullName>
    </submittedName>
</protein>
<dbReference type="AlphaFoldDB" id="A0AAE0CSN4"/>
<name>A0AAE0CSN4_9ROSI</name>
<evidence type="ECO:0000313" key="2">
    <source>
        <dbReference type="EMBL" id="KAK2661992.1"/>
    </source>
</evidence>
<accession>A0AAE0CSN4</accession>
<keyword evidence="3" id="KW-1185">Reference proteome</keyword>
<feature type="region of interest" description="Disordered" evidence="1">
    <location>
        <begin position="1"/>
        <end position="27"/>
    </location>
</feature>
<dbReference type="Proteomes" id="UP001280121">
    <property type="component" value="Unassembled WGS sequence"/>
</dbReference>
<comment type="caution">
    <text evidence="2">The sequence shown here is derived from an EMBL/GenBank/DDBJ whole genome shotgun (WGS) entry which is preliminary data.</text>
</comment>
<organism evidence="2 3">
    <name type="scientific">Dipteronia dyeriana</name>
    <dbReference type="NCBI Taxonomy" id="168575"/>
    <lineage>
        <taxon>Eukaryota</taxon>
        <taxon>Viridiplantae</taxon>
        <taxon>Streptophyta</taxon>
        <taxon>Embryophyta</taxon>
        <taxon>Tracheophyta</taxon>
        <taxon>Spermatophyta</taxon>
        <taxon>Magnoliopsida</taxon>
        <taxon>eudicotyledons</taxon>
        <taxon>Gunneridae</taxon>
        <taxon>Pentapetalae</taxon>
        <taxon>rosids</taxon>
        <taxon>malvids</taxon>
        <taxon>Sapindales</taxon>
        <taxon>Sapindaceae</taxon>
        <taxon>Hippocastanoideae</taxon>
        <taxon>Acereae</taxon>
        <taxon>Dipteronia</taxon>
    </lineage>
</organism>
<evidence type="ECO:0000313" key="3">
    <source>
        <dbReference type="Proteomes" id="UP001280121"/>
    </source>
</evidence>
<dbReference type="PANTHER" id="PTHR34460">
    <property type="entry name" value="VITELLOGENIN-LIKE PROTEIN"/>
    <property type="match status" value="1"/>
</dbReference>
<gene>
    <name evidence="2" type="ORF">Ddye_000566</name>
</gene>
<feature type="region of interest" description="Disordered" evidence="1">
    <location>
        <begin position="65"/>
        <end position="87"/>
    </location>
</feature>
<reference evidence="2" key="1">
    <citation type="journal article" date="2023" name="Plant J.">
        <title>Genome sequences and population genomics provide insights into the demographic history, inbreeding, and mutation load of two 'living fossil' tree species of Dipteronia.</title>
        <authorList>
            <person name="Feng Y."/>
            <person name="Comes H.P."/>
            <person name="Chen J."/>
            <person name="Zhu S."/>
            <person name="Lu R."/>
            <person name="Zhang X."/>
            <person name="Li P."/>
            <person name="Qiu J."/>
            <person name="Olsen K.M."/>
            <person name="Qiu Y."/>
        </authorList>
    </citation>
    <scope>NUCLEOTIDE SEQUENCE</scope>
    <source>
        <strain evidence="2">KIB01</strain>
    </source>
</reference>
<evidence type="ECO:0000256" key="1">
    <source>
        <dbReference type="SAM" id="MobiDB-lite"/>
    </source>
</evidence>
<dbReference type="PANTHER" id="PTHR34460:SF2">
    <property type="entry name" value="OS04G0405500 PROTEIN"/>
    <property type="match status" value="1"/>
</dbReference>